<evidence type="ECO:0000256" key="1">
    <source>
        <dbReference type="SAM" id="Phobius"/>
    </source>
</evidence>
<feature type="transmembrane region" description="Helical" evidence="1">
    <location>
        <begin position="56"/>
        <end position="74"/>
    </location>
</feature>
<gene>
    <name evidence="2" type="ORF">ITI46_24915</name>
</gene>
<feature type="transmembrane region" description="Helical" evidence="1">
    <location>
        <begin position="83"/>
        <end position="100"/>
    </location>
</feature>
<sequence>MAPHSPQGDRGRRALQLTLGTLAAIPFASGTAGMLAGPSALPGQSGQVSATLDSEYRFVNAFWLAAAPVIWSSLPRVEQRGTVLRLALGTVFAGGIGRVISWRRAGRPYPTMVAALGLELVAVPGLLAWQAAVAGAARARQVPEARTADR</sequence>
<feature type="transmembrane region" description="Helical" evidence="1">
    <location>
        <begin position="14"/>
        <end position="36"/>
    </location>
</feature>
<keyword evidence="1" id="KW-1133">Transmembrane helix</keyword>
<dbReference type="Proteomes" id="UP001519064">
    <property type="component" value="Unassembled WGS sequence"/>
</dbReference>
<dbReference type="EMBL" id="JADKMA010000152">
    <property type="protein sequence ID" value="MBO8194873.1"/>
    <property type="molecule type" value="Genomic_DNA"/>
</dbReference>
<proteinExistence type="predicted"/>
<organism evidence="2 3">
    <name type="scientific">Streptomyces oryzae</name>
    <dbReference type="NCBI Taxonomy" id="1434886"/>
    <lineage>
        <taxon>Bacteria</taxon>
        <taxon>Bacillati</taxon>
        <taxon>Actinomycetota</taxon>
        <taxon>Actinomycetes</taxon>
        <taxon>Kitasatosporales</taxon>
        <taxon>Streptomycetaceae</taxon>
        <taxon>Streptomyces</taxon>
    </lineage>
</organism>
<dbReference type="RefSeq" id="WP_209241968.1">
    <property type="nucleotide sequence ID" value="NZ_JADKMA010000152.1"/>
</dbReference>
<evidence type="ECO:0000313" key="3">
    <source>
        <dbReference type="Proteomes" id="UP001519064"/>
    </source>
</evidence>
<protein>
    <submittedName>
        <fullName evidence="2">DUF4345 domain-containing protein</fullName>
    </submittedName>
</protein>
<keyword evidence="1" id="KW-0472">Membrane</keyword>
<reference evidence="2 3" key="1">
    <citation type="submission" date="2020-11" db="EMBL/GenBank/DDBJ databases">
        <title>Streptomyces spirodelae sp. nov., isolated from duckweed.</title>
        <authorList>
            <person name="Saimee Y."/>
            <person name="Duangmal K."/>
        </authorList>
    </citation>
    <scope>NUCLEOTIDE SEQUENCE [LARGE SCALE GENOMIC DNA]</scope>
    <source>
        <strain evidence="2 3">S16-07</strain>
    </source>
</reference>
<keyword evidence="3" id="KW-1185">Reference proteome</keyword>
<evidence type="ECO:0000313" key="2">
    <source>
        <dbReference type="EMBL" id="MBO8194873.1"/>
    </source>
</evidence>
<dbReference type="InterPro" id="IPR025597">
    <property type="entry name" value="DUF4345"/>
</dbReference>
<accession>A0ABS3XHR3</accession>
<comment type="caution">
    <text evidence="2">The sequence shown here is derived from an EMBL/GenBank/DDBJ whole genome shotgun (WGS) entry which is preliminary data.</text>
</comment>
<feature type="transmembrane region" description="Helical" evidence="1">
    <location>
        <begin position="112"/>
        <end position="137"/>
    </location>
</feature>
<dbReference type="Pfam" id="PF14248">
    <property type="entry name" value="DUF4345"/>
    <property type="match status" value="1"/>
</dbReference>
<name>A0ABS3XHR3_9ACTN</name>
<keyword evidence="1" id="KW-0812">Transmembrane</keyword>